<keyword evidence="13" id="KW-0594">Phospholipid biosynthesis</keyword>
<feature type="transmembrane region" description="Helical" evidence="19">
    <location>
        <begin position="132"/>
        <end position="149"/>
    </location>
</feature>
<feature type="transmembrane region" description="Helical" evidence="19">
    <location>
        <begin position="92"/>
        <end position="112"/>
    </location>
</feature>
<evidence type="ECO:0000256" key="18">
    <source>
        <dbReference type="PIRSR" id="PIRSR600829-4"/>
    </source>
</evidence>
<dbReference type="CDD" id="cd14266">
    <property type="entry name" value="UDPK_IM_PAP2_like"/>
    <property type="match status" value="1"/>
</dbReference>
<evidence type="ECO:0000259" key="20">
    <source>
        <dbReference type="SMART" id="SM00014"/>
    </source>
</evidence>
<evidence type="ECO:0000256" key="4">
    <source>
        <dbReference type="ARBA" id="ARBA00022516"/>
    </source>
</evidence>
<dbReference type="InterPro" id="IPR036945">
    <property type="entry name" value="DAGK_sf"/>
</dbReference>
<evidence type="ECO:0000256" key="16">
    <source>
        <dbReference type="PIRSR" id="PIRSR600829-2"/>
    </source>
</evidence>
<keyword evidence="18" id="KW-0460">Magnesium</keyword>
<evidence type="ECO:0000256" key="10">
    <source>
        <dbReference type="ARBA" id="ARBA00022989"/>
    </source>
</evidence>
<gene>
    <name evidence="21" type="ORF">SAMN02745912_01105</name>
</gene>
<keyword evidence="5" id="KW-0808">Transferase</keyword>
<dbReference type="OrthoDB" id="9789934at2"/>
<dbReference type="InterPro" id="IPR000326">
    <property type="entry name" value="PAP2/HPO"/>
</dbReference>
<dbReference type="GO" id="GO:0005524">
    <property type="term" value="F:ATP binding"/>
    <property type="evidence" value="ECO:0007669"/>
    <property type="project" value="UniProtKB-KW"/>
</dbReference>
<evidence type="ECO:0000256" key="2">
    <source>
        <dbReference type="ARBA" id="ARBA00005967"/>
    </source>
</evidence>
<dbReference type="InterPro" id="IPR000829">
    <property type="entry name" value="DAGK"/>
</dbReference>
<evidence type="ECO:0000256" key="19">
    <source>
        <dbReference type="SAM" id="Phobius"/>
    </source>
</evidence>
<feature type="active site" description="Proton acceptor" evidence="15">
    <location>
        <position position="65"/>
    </location>
</feature>
<evidence type="ECO:0000256" key="8">
    <source>
        <dbReference type="ARBA" id="ARBA00022777"/>
    </source>
</evidence>
<evidence type="ECO:0000256" key="15">
    <source>
        <dbReference type="PIRSR" id="PIRSR600829-1"/>
    </source>
</evidence>
<keyword evidence="8 21" id="KW-0418">Kinase</keyword>
<keyword evidence="10 19" id="KW-1133">Transmembrane helix</keyword>
<comment type="cofactor">
    <cofactor evidence="18">
        <name>Mg(2+)</name>
        <dbReference type="ChEBI" id="CHEBI:18420"/>
    </cofactor>
    <text evidence="18">Mn(2+), Zn(2+), Cd(2+) and Co(2+) support activity to lesser extents.</text>
</comment>
<dbReference type="PANTHER" id="PTHR34299">
    <property type="entry name" value="DIACYLGLYCEROL KINASE"/>
    <property type="match status" value="1"/>
</dbReference>
<evidence type="ECO:0000313" key="21">
    <source>
        <dbReference type="EMBL" id="SHJ79387.1"/>
    </source>
</evidence>
<dbReference type="GO" id="GO:0016301">
    <property type="term" value="F:kinase activity"/>
    <property type="evidence" value="ECO:0007669"/>
    <property type="project" value="UniProtKB-KW"/>
</dbReference>
<keyword evidence="14" id="KW-1208">Phospholipid metabolism</keyword>
<feature type="transmembrane region" description="Helical" evidence="19">
    <location>
        <begin position="213"/>
        <end position="232"/>
    </location>
</feature>
<evidence type="ECO:0000256" key="1">
    <source>
        <dbReference type="ARBA" id="ARBA00004651"/>
    </source>
</evidence>
<dbReference type="Proteomes" id="UP000184465">
    <property type="component" value="Unassembled WGS sequence"/>
</dbReference>
<feature type="transmembrane region" description="Helical" evidence="19">
    <location>
        <begin position="29"/>
        <end position="46"/>
    </location>
</feature>
<evidence type="ECO:0000256" key="6">
    <source>
        <dbReference type="ARBA" id="ARBA00022692"/>
    </source>
</evidence>
<keyword evidence="6 19" id="KW-0812">Transmembrane</keyword>
<evidence type="ECO:0000256" key="17">
    <source>
        <dbReference type="PIRSR" id="PIRSR600829-3"/>
    </source>
</evidence>
<feature type="binding site" evidence="18">
    <location>
        <position position="72"/>
    </location>
    <ligand>
        <name>a divalent metal cation</name>
        <dbReference type="ChEBI" id="CHEBI:60240"/>
    </ligand>
</feature>
<evidence type="ECO:0000313" key="22">
    <source>
        <dbReference type="Proteomes" id="UP000184465"/>
    </source>
</evidence>
<evidence type="ECO:0000256" key="9">
    <source>
        <dbReference type="ARBA" id="ARBA00022840"/>
    </source>
</evidence>
<name>A0A1M6M7F9_PARC5</name>
<keyword evidence="22" id="KW-1185">Reference proteome</keyword>
<keyword evidence="18" id="KW-0479">Metal-binding</keyword>
<dbReference type="AlphaFoldDB" id="A0A1M6M7F9"/>
<dbReference type="SMART" id="SM00014">
    <property type="entry name" value="acidPPc"/>
    <property type="match status" value="1"/>
</dbReference>
<evidence type="ECO:0000256" key="3">
    <source>
        <dbReference type="ARBA" id="ARBA00022475"/>
    </source>
</evidence>
<evidence type="ECO:0000256" key="12">
    <source>
        <dbReference type="ARBA" id="ARBA00023136"/>
    </source>
</evidence>
<keyword evidence="4" id="KW-0444">Lipid biosynthesis</keyword>
<dbReference type="GO" id="GO:0046872">
    <property type="term" value="F:metal ion binding"/>
    <property type="evidence" value="ECO:0007669"/>
    <property type="project" value="UniProtKB-KW"/>
</dbReference>
<comment type="subcellular location">
    <subcellularLocation>
        <location evidence="1">Cell membrane</location>
        <topology evidence="1">Multi-pass membrane protein</topology>
    </subcellularLocation>
</comment>
<feature type="domain" description="Phosphatidic acid phosphatase type 2/haloperoxidase" evidence="20">
    <location>
        <begin position="131"/>
        <end position="228"/>
    </location>
</feature>
<keyword evidence="3" id="KW-1003">Cell membrane</keyword>
<evidence type="ECO:0000256" key="11">
    <source>
        <dbReference type="ARBA" id="ARBA00023098"/>
    </source>
</evidence>
<feature type="binding site" evidence="16">
    <location>
        <position position="65"/>
    </location>
    <ligand>
        <name>substrate</name>
    </ligand>
</feature>
<accession>A0A1M6M7F9</accession>
<dbReference type="Pfam" id="PF01569">
    <property type="entry name" value="PAP2"/>
    <property type="match status" value="1"/>
</dbReference>
<protein>
    <submittedName>
        <fullName evidence="21">Diacylglycerol kinase (ATP)</fullName>
    </submittedName>
</protein>
<dbReference type="Pfam" id="PF01219">
    <property type="entry name" value="DAGK_prokar"/>
    <property type="match status" value="1"/>
</dbReference>
<keyword evidence="7 17" id="KW-0547">Nucleotide-binding</keyword>
<dbReference type="Gene3D" id="1.10.287.3610">
    <property type="match status" value="1"/>
</dbReference>
<evidence type="ECO:0000256" key="7">
    <source>
        <dbReference type="ARBA" id="ARBA00022741"/>
    </source>
</evidence>
<evidence type="ECO:0000256" key="13">
    <source>
        <dbReference type="ARBA" id="ARBA00023209"/>
    </source>
</evidence>
<evidence type="ECO:0000256" key="14">
    <source>
        <dbReference type="ARBA" id="ARBA00023264"/>
    </source>
</evidence>
<dbReference type="GO" id="GO:0005886">
    <property type="term" value="C:plasma membrane"/>
    <property type="evidence" value="ECO:0007669"/>
    <property type="project" value="UniProtKB-SubCell"/>
</dbReference>
<keyword evidence="12 19" id="KW-0472">Membrane</keyword>
<comment type="similarity">
    <text evidence="2">Belongs to the bacterial diacylglycerol kinase family.</text>
</comment>
<feature type="binding site" evidence="17">
    <location>
        <position position="72"/>
    </location>
    <ligand>
        <name>ATP</name>
        <dbReference type="ChEBI" id="CHEBI:30616"/>
    </ligand>
</feature>
<dbReference type="GO" id="GO:0008654">
    <property type="term" value="P:phospholipid biosynthetic process"/>
    <property type="evidence" value="ECO:0007669"/>
    <property type="project" value="UniProtKB-KW"/>
</dbReference>
<reference evidence="21 22" key="1">
    <citation type="submission" date="2016-11" db="EMBL/GenBank/DDBJ databases">
        <authorList>
            <person name="Jaros S."/>
            <person name="Januszkiewicz K."/>
            <person name="Wedrychowicz H."/>
        </authorList>
    </citation>
    <scope>NUCLEOTIDE SEQUENCE [LARGE SCALE GENOMIC DNA]</scope>
    <source>
        <strain evidence="21 22">DSM 15212</strain>
    </source>
</reference>
<evidence type="ECO:0000256" key="5">
    <source>
        <dbReference type="ARBA" id="ARBA00022679"/>
    </source>
</evidence>
<keyword evidence="9 17" id="KW-0067">ATP-binding</keyword>
<dbReference type="RefSeq" id="WP_073147772.1">
    <property type="nucleotide sequence ID" value="NZ_FRAG01000009.1"/>
</dbReference>
<keyword evidence="11" id="KW-0443">Lipid metabolism</keyword>
<dbReference type="Gene3D" id="1.20.144.10">
    <property type="entry name" value="Phosphatidic acid phosphatase type 2/haloperoxidase"/>
    <property type="match status" value="1"/>
</dbReference>
<dbReference type="InterPro" id="IPR036938">
    <property type="entry name" value="PAP2/HPO_sf"/>
</dbReference>
<organism evidence="21 22">
    <name type="scientific">Paramaledivibacter caminithermalis (strain DSM 15212 / CIP 107654 / DViRD3)</name>
    <name type="common">Clostridium caminithermale</name>
    <dbReference type="NCBI Taxonomy" id="1121301"/>
    <lineage>
        <taxon>Bacteria</taxon>
        <taxon>Bacillati</taxon>
        <taxon>Bacillota</taxon>
        <taxon>Clostridia</taxon>
        <taxon>Peptostreptococcales</taxon>
        <taxon>Caminicellaceae</taxon>
        <taxon>Paramaledivibacter</taxon>
    </lineage>
</organism>
<feature type="transmembrane region" description="Helical" evidence="19">
    <location>
        <begin position="161"/>
        <end position="179"/>
    </location>
</feature>
<dbReference type="PANTHER" id="PTHR34299:SF1">
    <property type="entry name" value="DIACYLGLYCEROL KINASE"/>
    <property type="match status" value="1"/>
</dbReference>
<feature type="transmembrane region" description="Helical" evidence="19">
    <location>
        <begin position="52"/>
        <end position="71"/>
    </location>
</feature>
<dbReference type="STRING" id="1121301.SAMN02745912_01105"/>
<dbReference type="EMBL" id="FRAG01000009">
    <property type="protein sequence ID" value="SHJ79387.1"/>
    <property type="molecule type" value="Genomic_DNA"/>
</dbReference>
<dbReference type="SUPFAM" id="SSF48317">
    <property type="entry name" value="Acid phosphatase/Vanadium-dependent haloperoxidase"/>
    <property type="match status" value="1"/>
</dbReference>
<sequence>MKAKKLLDSFNYAFDGIIYTLKTQRNMKIHFVIAIFVLFFSIFLNLSKVEILVLFITISLVIVTEMINTSIEATIDLITDKYHELAKIAKNVAAGAVLVSAINSIIIAYIIFFDKLSKVSVIFIHKVKSMPIHITFISLIIVIFIVIGIKAQFNEGTALKGGMPSGHAAISFSIFIAVVFLSQDILIITLTFILAVLVVQSRIEAEIHSIKQVLAGALLGGLITLLIFQFIYL</sequence>
<feature type="binding site" evidence="17">
    <location>
        <position position="12"/>
    </location>
    <ligand>
        <name>ATP</name>
        <dbReference type="ChEBI" id="CHEBI:30616"/>
    </ligand>
</feature>
<proteinExistence type="inferred from homology"/>